<dbReference type="InterPro" id="IPR020846">
    <property type="entry name" value="MFS_dom"/>
</dbReference>
<keyword evidence="5 6" id="KW-0472">Membrane</keyword>
<dbReference type="Proteomes" id="UP001598019">
    <property type="component" value="Unassembled WGS sequence"/>
</dbReference>
<feature type="domain" description="Major facilitator superfamily (MFS) profile" evidence="7">
    <location>
        <begin position="238"/>
        <end position="436"/>
    </location>
</feature>
<keyword evidence="2" id="KW-0813">Transport</keyword>
<gene>
    <name evidence="8" type="ORF">SKC37_01365</name>
</gene>
<dbReference type="Pfam" id="PF07690">
    <property type="entry name" value="MFS_1"/>
    <property type="match status" value="1"/>
</dbReference>
<dbReference type="PANTHER" id="PTHR19432:SF35">
    <property type="entry name" value="SOLUTE CARRIER FAMILY 45 MEMBER 3 ISOFORM X1"/>
    <property type="match status" value="1"/>
</dbReference>
<dbReference type="InterPro" id="IPR036259">
    <property type="entry name" value="MFS_trans_sf"/>
</dbReference>
<feature type="transmembrane region" description="Helical" evidence="6">
    <location>
        <begin position="374"/>
        <end position="397"/>
    </location>
</feature>
<feature type="transmembrane region" description="Helical" evidence="6">
    <location>
        <begin position="316"/>
        <end position="335"/>
    </location>
</feature>
<evidence type="ECO:0000256" key="5">
    <source>
        <dbReference type="ARBA" id="ARBA00023136"/>
    </source>
</evidence>
<evidence type="ECO:0000256" key="6">
    <source>
        <dbReference type="SAM" id="Phobius"/>
    </source>
</evidence>
<dbReference type="RefSeq" id="WP_377979746.1">
    <property type="nucleotide sequence ID" value="NZ_JBBKXX010000001.1"/>
</dbReference>
<comment type="caution">
    <text evidence="8">The sequence shown here is derived from an EMBL/GenBank/DDBJ whole genome shotgun (WGS) entry which is preliminary data.</text>
</comment>
<feature type="transmembrane region" description="Helical" evidence="6">
    <location>
        <begin position="341"/>
        <end position="362"/>
    </location>
</feature>
<dbReference type="PANTHER" id="PTHR19432">
    <property type="entry name" value="SUGAR TRANSPORTER"/>
    <property type="match status" value="1"/>
</dbReference>
<feature type="transmembrane region" description="Helical" evidence="6">
    <location>
        <begin position="148"/>
        <end position="170"/>
    </location>
</feature>
<name>A0ABW6DKN6_9BACT</name>
<dbReference type="Gene3D" id="1.20.1250.20">
    <property type="entry name" value="MFS general substrate transporter like domains"/>
    <property type="match status" value="2"/>
</dbReference>
<proteinExistence type="predicted"/>
<evidence type="ECO:0000313" key="8">
    <source>
        <dbReference type="EMBL" id="MFD3407292.1"/>
    </source>
</evidence>
<organism evidence="8 9">
    <name type="scientific">Aquirufa esocilacus</name>
    <dbReference type="NCBI Taxonomy" id="3096513"/>
    <lineage>
        <taxon>Bacteria</taxon>
        <taxon>Pseudomonadati</taxon>
        <taxon>Bacteroidota</taxon>
        <taxon>Cytophagia</taxon>
        <taxon>Cytophagales</taxon>
        <taxon>Flectobacillaceae</taxon>
        <taxon>Aquirufa</taxon>
    </lineage>
</organism>
<dbReference type="PROSITE" id="PS50850">
    <property type="entry name" value="MFS"/>
    <property type="match status" value="1"/>
</dbReference>
<feature type="transmembrane region" description="Helical" evidence="6">
    <location>
        <begin position="84"/>
        <end position="115"/>
    </location>
</feature>
<sequence length="436" mass="48488">MSNWKPSLSFSQIVNMNVGFFGIQYSFGLQQSAVNPIYDFLGASPDEIPLLNLAGPVTGLLIQPFIGAMSDSTWHPKWGRRKPYFFIGALLCSICLLLYPFSSSLWMAASLLWILDAGNNTAMEPYRAFVADKLNDDQQPTGFQMQSFFTGFGQTLANLSLFIFPMIFIGKTGSLPTWVYASFFLGAVCSIGSIWWSMHTAMEIEPTAEELAEIRSRKTSVLESIFEIFHAIGEMPKVMWQLALVYLFQWYALFCYWQNSSKSIALSVWNATPKSNPKLYEEAVSWTGLVNGWYNIVTFLSALALAGFAKKYGAKSVHMICLILAAAGFLAFPHIENKNLLFFAISGFGIGWASMMGIPYLLVVSDIPKERYGVYMGIINMMIVIPMILQNITFGYILKHFLDNDPRNAITFAGALLAIAALATAFIKPSPSKQSA</sequence>
<evidence type="ECO:0000256" key="4">
    <source>
        <dbReference type="ARBA" id="ARBA00022989"/>
    </source>
</evidence>
<dbReference type="EMBL" id="JBBKXX010000001">
    <property type="protein sequence ID" value="MFD3407292.1"/>
    <property type="molecule type" value="Genomic_DNA"/>
</dbReference>
<dbReference type="SUPFAM" id="SSF103473">
    <property type="entry name" value="MFS general substrate transporter"/>
    <property type="match status" value="1"/>
</dbReference>
<feature type="transmembrane region" description="Helical" evidence="6">
    <location>
        <begin position="177"/>
        <end position="196"/>
    </location>
</feature>
<comment type="subcellular location">
    <subcellularLocation>
        <location evidence="1">Membrane</location>
        <topology evidence="1">Multi-pass membrane protein</topology>
    </subcellularLocation>
</comment>
<keyword evidence="4 6" id="KW-1133">Transmembrane helix</keyword>
<keyword evidence="3 6" id="KW-0812">Transmembrane</keyword>
<feature type="transmembrane region" description="Helical" evidence="6">
    <location>
        <begin position="409"/>
        <end position="427"/>
    </location>
</feature>
<dbReference type="InterPro" id="IPR011701">
    <property type="entry name" value="MFS"/>
</dbReference>
<protein>
    <submittedName>
        <fullName evidence="8">MFS transporter</fullName>
    </submittedName>
</protein>
<reference evidence="8 9" key="1">
    <citation type="submission" date="2024-03" db="EMBL/GenBank/DDBJ databases">
        <title>Aquirufa genome sequencing.</title>
        <authorList>
            <person name="Pitt A."/>
            <person name="Hahn M.W."/>
        </authorList>
    </citation>
    <scope>NUCLEOTIDE SEQUENCE [LARGE SCALE GENOMIC DNA]</scope>
    <source>
        <strain evidence="8 9">HETE-83D</strain>
    </source>
</reference>
<evidence type="ECO:0000256" key="2">
    <source>
        <dbReference type="ARBA" id="ARBA00022448"/>
    </source>
</evidence>
<evidence type="ECO:0000256" key="1">
    <source>
        <dbReference type="ARBA" id="ARBA00004141"/>
    </source>
</evidence>
<keyword evidence="9" id="KW-1185">Reference proteome</keyword>
<evidence type="ECO:0000259" key="7">
    <source>
        <dbReference type="PROSITE" id="PS50850"/>
    </source>
</evidence>
<feature type="transmembrane region" description="Helical" evidence="6">
    <location>
        <begin position="292"/>
        <end position="309"/>
    </location>
</feature>
<evidence type="ECO:0000256" key="3">
    <source>
        <dbReference type="ARBA" id="ARBA00022692"/>
    </source>
</evidence>
<accession>A0ABW6DKN6</accession>
<evidence type="ECO:0000313" key="9">
    <source>
        <dbReference type="Proteomes" id="UP001598019"/>
    </source>
</evidence>